<feature type="transmembrane region" description="Helical" evidence="8">
    <location>
        <begin position="55"/>
        <end position="82"/>
    </location>
</feature>
<feature type="domain" description="ABC transmembrane type-1" evidence="9">
    <location>
        <begin position="19"/>
        <end position="220"/>
    </location>
</feature>
<comment type="similarity">
    <text evidence="8">Belongs to the binding-protein-dependent transport system permease family.</text>
</comment>
<evidence type="ECO:0000256" key="7">
    <source>
        <dbReference type="ARBA" id="ARBA00023136"/>
    </source>
</evidence>
<gene>
    <name evidence="10" type="ORF">ACFFNY_07175</name>
</gene>
<feature type="transmembrane region" description="Helical" evidence="8">
    <location>
        <begin position="102"/>
        <end position="124"/>
    </location>
</feature>
<protein>
    <submittedName>
        <fullName evidence="10">Amino acid ABC transporter permease</fullName>
    </submittedName>
</protein>
<keyword evidence="11" id="KW-1185">Reference proteome</keyword>
<evidence type="ECO:0000256" key="8">
    <source>
        <dbReference type="RuleBase" id="RU363032"/>
    </source>
</evidence>
<proteinExistence type="inferred from homology"/>
<dbReference type="InterPro" id="IPR043429">
    <property type="entry name" value="ArtM/GltK/GlnP/TcyL/YhdX-like"/>
</dbReference>
<comment type="caution">
    <text evidence="10">The sequence shown here is derived from an EMBL/GenBank/DDBJ whole genome shotgun (WGS) entry which is preliminary data.</text>
</comment>
<evidence type="ECO:0000256" key="4">
    <source>
        <dbReference type="ARBA" id="ARBA00022692"/>
    </source>
</evidence>
<accession>A0ABV5VSS2</accession>
<dbReference type="PANTHER" id="PTHR30614">
    <property type="entry name" value="MEMBRANE COMPONENT OF AMINO ACID ABC TRANSPORTER"/>
    <property type="match status" value="1"/>
</dbReference>
<evidence type="ECO:0000259" key="9">
    <source>
        <dbReference type="PROSITE" id="PS50928"/>
    </source>
</evidence>
<dbReference type="InterPro" id="IPR010065">
    <property type="entry name" value="AA_ABC_transptr_permease_3TM"/>
</dbReference>
<evidence type="ECO:0000313" key="11">
    <source>
        <dbReference type="Proteomes" id="UP001589619"/>
    </source>
</evidence>
<dbReference type="InterPro" id="IPR000515">
    <property type="entry name" value="MetI-like"/>
</dbReference>
<dbReference type="PANTHER" id="PTHR30614:SF0">
    <property type="entry name" value="L-CYSTINE TRANSPORT SYSTEM PERMEASE PROTEIN TCYL"/>
    <property type="match status" value="1"/>
</dbReference>
<dbReference type="Gene3D" id="1.10.3720.10">
    <property type="entry name" value="MetI-like"/>
    <property type="match status" value="1"/>
</dbReference>
<keyword evidence="3" id="KW-1003">Cell membrane</keyword>
<evidence type="ECO:0000256" key="6">
    <source>
        <dbReference type="ARBA" id="ARBA00022989"/>
    </source>
</evidence>
<dbReference type="SUPFAM" id="SSF161098">
    <property type="entry name" value="MetI-like"/>
    <property type="match status" value="1"/>
</dbReference>
<evidence type="ECO:0000313" key="10">
    <source>
        <dbReference type="EMBL" id="MFB9751344.1"/>
    </source>
</evidence>
<dbReference type="Proteomes" id="UP001589619">
    <property type="component" value="Unassembled WGS sequence"/>
</dbReference>
<feature type="transmembrane region" description="Helical" evidence="8">
    <location>
        <begin position="20"/>
        <end position="43"/>
    </location>
</feature>
<dbReference type="PROSITE" id="PS50928">
    <property type="entry name" value="ABC_TM1"/>
    <property type="match status" value="1"/>
</dbReference>
<organism evidence="10 11">
    <name type="scientific">Paenibacillus hodogayensis</name>
    <dbReference type="NCBI Taxonomy" id="279208"/>
    <lineage>
        <taxon>Bacteria</taxon>
        <taxon>Bacillati</taxon>
        <taxon>Bacillota</taxon>
        <taxon>Bacilli</taxon>
        <taxon>Bacillales</taxon>
        <taxon>Paenibacillaceae</taxon>
        <taxon>Paenibacillus</taxon>
    </lineage>
</organism>
<keyword evidence="7 8" id="KW-0472">Membrane</keyword>
<evidence type="ECO:0000256" key="1">
    <source>
        <dbReference type="ARBA" id="ARBA00004651"/>
    </source>
</evidence>
<sequence>MLLDWDYMLSKLPLIIEAIPRTLLLVLVSAFIGFIFGFLLAIVRSYKIPVLSQLATAYISIFRGVPLLVQMYLVYFGLPHLFVYVNEAFAITFFPAEFNKMFIALLIFSLYTAAYQAEVWYSALRAVDYNQMEAALSVGMTLPQALIRIFIPQALVSAIPNFANLFIALFKQTSLAFTIKVVDIMAVAKMEAGSTYRYLEMYVLIAIVYWVLILAFERAFVFLEKYFSNQKKHRAVSRG</sequence>
<evidence type="ECO:0000256" key="5">
    <source>
        <dbReference type="ARBA" id="ARBA00022970"/>
    </source>
</evidence>
<dbReference type="RefSeq" id="WP_344906481.1">
    <property type="nucleotide sequence ID" value="NZ_BAAAYO010000005.1"/>
</dbReference>
<dbReference type="InterPro" id="IPR035906">
    <property type="entry name" value="MetI-like_sf"/>
</dbReference>
<dbReference type="NCBIfam" id="TIGR01726">
    <property type="entry name" value="HEQRo_perm_3TM"/>
    <property type="match status" value="1"/>
</dbReference>
<keyword evidence="2 8" id="KW-0813">Transport</keyword>
<feature type="transmembrane region" description="Helical" evidence="8">
    <location>
        <begin position="145"/>
        <end position="170"/>
    </location>
</feature>
<dbReference type="CDD" id="cd06261">
    <property type="entry name" value="TM_PBP2"/>
    <property type="match status" value="1"/>
</dbReference>
<feature type="transmembrane region" description="Helical" evidence="8">
    <location>
        <begin position="201"/>
        <end position="223"/>
    </location>
</feature>
<keyword evidence="6 8" id="KW-1133">Transmembrane helix</keyword>
<evidence type="ECO:0000256" key="2">
    <source>
        <dbReference type="ARBA" id="ARBA00022448"/>
    </source>
</evidence>
<keyword evidence="4 8" id="KW-0812">Transmembrane</keyword>
<keyword evidence="5" id="KW-0029">Amino-acid transport</keyword>
<name>A0ABV5VSS2_9BACL</name>
<dbReference type="EMBL" id="JBHMAG010000006">
    <property type="protein sequence ID" value="MFB9751344.1"/>
    <property type="molecule type" value="Genomic_DNA"/>
</dbReference>
<comment type="subcellular location">
    <subcellularLocation>
        <location evidence="1 8">Cell membrane</location>
        <topology evidence="1 8">Multi-pass membrane protein</topology>
    </subcellularLocation>
</comment>
<dbReference type="Pfam" id="PF00528">
    <property type="entry name" value="BPD_transp_1"/>
    <property type="match status" value="1"/>
</dbReference>
<evidence type="ECO:0000256" key="3">
    <source>
        <dbReference type="ARBA" id="ARBA00022475"/>
    </source>
</evidence>
<reference evidence="10 11" key="1">
    <citation type="submission" date="2024-09" db="EMBL/GenBank/DDBJ databases">
        <authorList>
            <person name="Sun Q."/>
            <person name="Mori K."/>
        </authorList>
    </citation>
    <scope>NUCLEOTIDE SEQUENCE [LARGE SCALE GENOMIC DNA]</scope>
    <source>
        <strain evidence="10 11">JCM 12520</strain>
    </source>
</reference>